<sequence length="87" mass="9835">MSTEDSAKIVRAAHVYLVNVLIASGTPTDKVSGFRVEELSLDEGTKNYKVTLSYEMAGDFQFDKKREYKDFEITPDGKVLSMKIRKP</sequence>
<accession>A0A1F5WAC7</accession>
<dbReference type="Proteomes" id="UP000178743">
    <property type="component" value="Unassembled WGS sequence"/>
</dbReference>
<protein>
    <recommendedName>
        <fullName evidence="3">PepSY domain-containing protein</fullName>
    </recommendedName>
</protein>
<evidence type="ECO:0000313" key="1">
    <source>
        <dbReference type="EMBL" id="OGF72599.1"/>
    </source>
</evidence>
<proteinExistence type="predicted"/>
<evidence type="ECO:0000313" key="2">
    <source>
        <dbReference type="Proteomes" id="UP000178743"/>
    </source>
</evidence>
<organism evidence="1 2">
    <name type="scientific">Candidatus Giovannonibacteria bacterium RIFCSPHIGHO2_02_FULL_45_40</name>
    <dbReference type="NCBI Taxonomy" id="1798337"/>
    <lineage>
        <taxon>Bacteria</taxon>
        <taxon>Candidatus Giovannoniibacteriota</taxon>
    </lineage>
</organism>
<gene>
    <name evidence="1" type="ORF">A3C05_03475</name>
</gene>
<dbReference type="AlphaFoldDB" id="A0A1F5WAC7"/>
<comment type="caution">
    <text evidence="1">The sequence shown here is derived from an EMBL/GenBank/DDBJ whole genome shotgun (WGS) entry which is preliminary data.</text>
</comment>
<name>A0A1F5WAC7_9BACT</name>
<evidence type="ECO:0008006" key="3">
    <source>
        <dbReference type="Google" id="ProtNLM"/>
    </source>
</evidence>
<dbReference type="EMBL" id="MFHP01000019">
    <property type="protein sequence ID" value="OGF72599.1"/>
    <property type="molecule type" value="Genomic_DNA"/>
</dbReference>
<reference evidence="1 2" key="1">
    <citation type="journal article" date="2016" name="Nat. Commun.">
        <title>Thousands of microbial genomes shed light on interconnected biogeochemical processes in an aquifer system.</title>
        <authorList>
            <person name="Anantharaman K."/>
            <person name="Brown C.T."/>
            <person name="Hug L.A."/>
            <person name="Sharon I."/>
            <person name="Castelle C.J."/>
            <person name="Probst A.J."/>
            <person name="Thomas B.C."/>
            <person name="Singh A."/>
            <person name="Wilkins M.J."/>
            <person name="Karaoz U."/>
            <person name="Brodie E.L."/>
            <person name="Williams K.H."/>
            <person name="Hubbard S.S."/>
            <person name="Banfield J.F."/>
        </authorList>
    </citation>
    <scope>NUCLEOTIDE SEQUENCE [LARGE SCALE GENOMIC DNA]</scope>
</reference>